<keyword evidence="3" id="KW-1185">Reference proteome</keyword>
<gene>
    <name evidence="2" type="ORF">QO010_003377</name>
</gene>
<feature type="signal peptide" evidence="1">
    <location>
        <begin position="1"/>
        <end position="24"/>
    </location>
</feature>
<proteinExistence type="predicted"/>
<comment type="caution">
    <text evidence="2">The sequence shown here is derived from an EMBL/GenBank/DDBJ whole genome shotgun (WGS) entry which is preliminary data.</text>
</comment>
<organism evidence="2 3">
    <name type="scientific">Caulobacter ginsengisoli</name>
    <dbReference type="NCBI Taxonomy" id="400775"/>
    <lineage>
        <taxon>Bacteria</taxon>
        <taxon>Pseudomonadati</taxon>
        <taxon>Pseudomonadota</taxon>
        <taxon>Alphaproteobacteria</taxon>
        <taxon>Caulobacterales</taxon>
        <taxon>Caulobacteraceae</taxon>
        <taxon>Caulobacter</taxon>
    </lineage>
</organism>
<dbReference type="EMBL" id="JAUSVS010000007">
    <property type="protein sequence ID" value="MDQ0465588.1"/>
    <property type="molecule type" value="Genomic_DNA"/>
</dbReference>
<reference evidence="2 3" key="1">
    <citation type="submission" date="2023-07" db="EMBL/GenBank/DDBJ databases">
        <title>Genomic Encyclopedia of Type Strains, Phase IV (KMG-IV): sequencing the most valuable type-strain genomes for metagenomic binning, comparative biology and taxonomic classification.</title>
        <authorList>
            <person name="Goeker M."/>
        </authorList>
    </citation>
    <scope>NUCLEOTIDE SEQUENCE [LARGE SCALE GENOMIC DNA]</scope>
    <source>
        <strain evidence="2 3">DSM 18695</strain>
    </source>
</reference>
<feature type="chain" id="PRO_5047374969" evidence="1">
    <location>
        <begin position="25"/>
        <end position="391"/>
    </location>
</feature>
<keyword evidence="1" id="KW-0732">Signal</keyword>
<protein>
    <submittedName>
        <fullName evidence="2">Uncharacterized protein</fullName>
    </submittedName>
</protein>
<name>A0ABU0IUA1_9CAUL</name>
<dbReference type="RefSeq" id="WP_307351039.1">
    <property type="nucleotide sequence ID" value="NZ_JAUSVS010000007.1"/>
</dbReference>
<evidence type="ECO:0000256" key="1">
    <source>
        <dbReference type="SAM" id="SignalP"/>
    </source>
</evidence>
<evidence type="ECO:0000313" key="2">
    <source>
        <dbReference type="EMBL" id="MDQ0465588.1"/>
    </source>
</evidence>
<dbReference type="Proteomes" id="UP001228905">
    <property type="component" value="Unassembled WGS sequence"/>
</dbReference>
<sequence>MRSIASRAALALALAAISVQAAHAAEPAAVLAKPGGSYDQRAADQATCKAIAAQAPAADLPGLSYSGAGGGVAYPDMATAAGGAIAMLIIAGIETNQARGRAVGLCLTNMGYTAVTLTPEEADAWRGLAGGRREAWERAFLATDLSGRIEAATRPSVPQLPPFREEPGTIGGVRVDMASLAATGGPVRKGEVLMTGRLARFRTAVLAQPFEGGGAIRVEAKAGTVFQLIDVRPQRSRWLRSQAATWCAQVNETTQGSTSPQNYCFYSLRDGYEAVRAQGRPWLWGGYGGIRVPNIAGPILLEERAGGDEAPIDFEVRLVAVSSRRIGVAVTARKGERAVGLQYRDLPLGADGKAVLPLWSRRLVITRTSATEATAVLDDQGDGQGWREGDA</sequence>
<accession>A0ABU0IUA1</accession>
<evidence type="ECO:0000313" key="3">
    <source>
        <dbReference type="Proteomes" id="UP001228905"/>
    </source>
</evidence>